<dbReference type="InterPro" id="IPR029016">
    <property type="entry name" value="GAF-like_dom_sf"/>
</dbReference>
<name>A0ABT9RYY2_9MICC</name>
<dbReference type="InterPro" id="IPR003018">
    <property type="entry name" value="GAF"/>
</dbReference>
<keyword evidence="4" id="KW-1185">Reference proteome</keyword>
<accession>A0ABT9RYY2</accession>
<evidence type="ECO:0000313" key="3">
    <source>
        <dbReference type="EMBL" id="MDP9890460.1"/>
    </source>
</evidence>
<feature type="compositionally biased region" description="Basic residues" evidence="1">
    <location>
        <begin position="226"/>
        <end position="241"/>
    </location>
</feature>
<reference evidence="3 4" key="1">
    <citation type="submission" date="2023-07" db="EMBL/GenBank/DDBJ databases">
        <title>Sorghum-associated microbial communities from plants grown in Nebraska, USA.</title>
        <authorList>
            <person name="Schachtman D."/>
        </authorList>
    </citation>
    <scope>NUCLEOTIDE SEQUENCE [LARGE SCALE GENOMIC DNA]</scope>
    <source>
        <strain evidence="3 4">CC222</strain>
    </source>
</reference>
<evidence type="ECO:0000256" key="1">
    <source>
        <dbReference type="SAM" id="MobiDB-lite"/>
    </source>
</evidence>
<sequence>MGDRQKNPVRVGIAEQLQDMVLESAEVANMLDELVKHAAATLAPGHAVLCGITLVRKKLRATVATSAPQVKAVDELQYNFGDGPCLTALREEVTVYVPDLDRERRWPRYCAVAWSEGIGSILSIPLPLDNDAGAAINLYAADREAFTDDDIASTQTYGAQASKSLRLAVRIAQLLSAQQNLEAAMRSCTIIDRSRRRHHHGTPPLQPGHGPANPPRGIKQPEPQTARRRRRIRGKNKHPRINSHSFRPLIGGPRCSHPRGSGVRISLGSQRPAA</sequence>
<feature type="region of interest" description="Disordered" evidence="1">
    <location>
        <begin position="192"/>
        <end position="274"/>
    </location>
</feature>
<evidence type="ECO:0000313" key="4">
    <source>
        <dbReference type="Proteomes" id="UP001226577"/>
    </source>
</evidence>
<proteinExistence type="predicted"/>
<evidence type="ECO:0000259" key="2">
    <source>
        <dbReference type="SMART" id="SM00065"/>
    </source>
</evidence>
<dbReference type="Pfam" id="PF13185">
    <property type="entry name" value="GAF_2"/>
    <property type="match status" value="1"/>
</dbReference>
<feature type="domain" description="GAF" evidence="2">
    <location>
        <begin position="26"/>
        <end position="175"/>
    </location>
</feature>
<dbReference type="EMBL" id="JAUSRE010000028">
    <property type="protein sequence ID" value="MDP9890460.1"/>
    <property type="molecule type" value="Genomic_DNA"/>
</dbReference>
<organism evidence="3 4">
    <name type="scientific">Pseudarthrobacter enclensis</name>
    <dbReference type="NCBI Taxonomy" id="993070"/>
    <lineage>
        <taxon>Bacteria</taxon>
        <taxon>Bacillati</taxon>
        <taxon>Actinomycetota</taxon>
        <taxon>Actinomycetes</taxon>
        <taxon>Micrococcales</taxon>
        <taxon>Micrococcaceae</taxon>
        <taxon>Pseudarthrobacter</taxon>
    </lineage>
</organism>
<protein>
    <recommendedName>
        <fullName evidence="2">GAF domain-containing protein</fullName>
    </recommendedName>
</protein>
<gene>
    <name evidence="3" type="ORF">J2X98_004074</name>
</gene>
<comment type="caution">
    <text evidence="3">The sequence shown here is derived from an EMBL/GenBank/DDBJ whole genome shotgun (WGS) entry which is preliminary data.</text>
</comment>
<dbReference type="Gene3D" id="3.30.450.40">
    <property type="match status" value="1"/>
</dbReference>
<dbReference type="Proteomes" id="UP001226577">
    <property type="component" value="Unassembled WGS sequence"/>
</dbReference>
<dbReference type="SMART" id="SM00065">
    <property type="entry name" value="GAF"/>
    <property type="match status" value="1"/>
</dbReference>
<dbReference type="SUPFAM" id="SSF55781">
    <property type="entry name" value="GAF domain-like"/>
    <property type="match status" value="1"/>
</dbReference>